<protein>
    <submittedName>
        <fullName evidence="4">WSC domain protein</fullName>
    </submittedName>
</protein>
<accession>A0A014PA35</accession>
<dbReference type="AlphaFoldDB" id="A0A014PA35"/>
<reference evidence="4 5" key="1">
    <citation type="submission" date="2014-02" db="EMBL/GenBank/DDBJ databases">
        <title>The genome sequence of the entomopathogenic fungus Metarhizium robertsii ARSEF 2575.</title>
        <authorList>
            <person name="Giuliano Garisto Donzelli B."/>
            <person name="Roe B.A."/>
            <person name="Macmil S.L."/>
            <person name="Krasnoff S.B."/>
            <person name="Gibson D.M."/>
        </authorList>
    </citation>
    <scope>NUCLEOTIDE SEQUENCE [LARGE SCALE GENOMIC DNA]</scope>
    <source>
        <strain evidence="4 5">ARSEF 2575</strain>
    </source>
</reference>
<keyword evidence="2" id="KW-0732">Signal</keyword>
<evidence type="ECO:0000256" key="2">
    <source>
        <dbReference type="SAM" id="SignalP"/>
    </source>
</evidence>
<comment type="caution">
    <text evidence="4">The sequence shown here is derived from an EMBL/GenBank/DDBJ whole genome shotgun (WGS) entry which is preliminary data.</text>
</comment>
<gene>
    <name evidence="4" type="ORF">X797_006508</name>
</gene>
<dbReference type="OrthoDB" id="4940612at2759"/>
<dbReference type="eggNOG" id="ENOG502RNMS">
    <property type="taxonomic scope" value="Eukaryota"/>
</dbReference>
<feature type="chain" id="PRO_5001472950" evidence="2">
    <location>
        <begin position="18"/>
        <end position="293"/>
    </location>
</feature>
<evidence type="ECO:0000256" key="1">
    <source>
        <dbReference type="SAM" id="MobiDB-lite"/>
    </source>
</evidence>
<dbReference type="Proteomes" id="UP000030151">
    <property type="component" value="Unassembled WGS sequence"/>
</dbReference>
<evidence type="ECO:0000259" key="3">
    <source>
        <dbReference type="PROSITE" id="PS51212"/>
    </source>
</evidence>
<feature type="region of interest" description="Disordered" evidence="1">
    <location>
        <begin position="163"/>
        <end position="269"/>
    </location>
</feature>
<dbReference type="SMART" id="SM00321">
    <property type="entry name" value="WSC"/>
    <property type="match status" value="1"/>
</dbReference>
<evidence type="ECO:0000313" key="4">
    <source>
        <dbReference type="EMBL" id="EXV00446.1"/>
    </source>
</evidence>
<name>A0A014PA35_9HYPO</name>
<dbReference type="EMBL" id="JELW01000013">
    <property type="protein sequence ID" value="EXV00446.1"/>
    <property type="molecule type" value="Genomic_DNA"/>
</dbReference>
<feature type="domain" description="WSC" evidence="3">
    <location>
        <begin position="25"/>
        <end position="125"/>
    </location>
</feature>
<sequence length="293" mass="29721">MIHTLLVTGLMAAGASAQARYASDGFKYVGCVRAKACDFPVKMDLGDSFTVAQCQQACGKNGSYAAAGVNGCYCEDSVSRGPPEYEMTDDSSCSKACKSGDDKAGRCGGPSPAEGEQLYNLYQRIPAAPTVPNVTATRLTDKPAAAAGDATPAALKTIATHPAEAASTPRTGADEPHAASFREPTPSAAESRGVAYSNDTAPAPPAPATTAYQQEESKPSASLPSGPCRGGECPEAEEVPSQLSSKFAPGTTANNNPSSPSHSVIVSEGPSRPASVITVALGMAALVLAMGMS</sequence>
<feature type="compositionally biased region" description="Polar residues" evidence="1">
    <location>
        <begin position="241"/>
        <end position="264"/>
    </location>
</feature>
<evidence type="ECO:0000313" key="5">
    <source>
        <dbReference type="Proteomes" id="UP000030151"/>
    </source>
</evidence>
<organism evidence="4 5">
    <name type="scientific">Metarhizium robertsii</name>
    <dbReference type="NCBI Taxonomy" id="568076"/>
    <lineage>
        <taxon>Eukaryota</taxon>
        <taxon>Fungi</taxon>
        <taxon>Dikarya</taxon>
        <taxon>Ascomycota</taxon>
        <taxon>Pezizomycotina</taxon>
        <taxon>Sordariomycetes</taxon>
        <taxon>Hypocreomycetidae</taxon>
        <taxon>Hypocreales</taxon>
        <taxon>Clavicipitaceae</taxon>
        <taxon>Metarhizium</taxon>
    </lineage>
</organism>
<proteinExistence type="predicted"/>
<dbReference type="InterPro" id="IPR002889">
    <property type="entry name" value="WSC_carb-bd"/>
</dbReference>
<dbReference type="PROSITE" id="PS51212">
    <property type="entry name" value="WSC"/>
    <property type="match status" value="1"/>
</dbReference>
<dbReference type="HOGENOM" id="CLU_953416_0_0_1"/>
<feature type="signal peptide" evidence="2">
    <location>
        <begin position="1"/>
        <end position="17"/>
    </location>
</feature>